<comment type="caution">
    <text evidence="2">The sequence shown here is derived from an EMBL/GenBank/DDBJ whole genome shotgun (WGS) entry which is preliminary data.</text>
</comment>
<evidence type="ECO:0000313" key="3">
    <source>
        <dbReference type="Proteomes" id="UP000578077"/>
    </source>
</evidence>
<dbReference type="Proteomes" id="UP000578077">
    <property type="component" value="Unassembled WGS sequence"/>
</dbReference>
<dbReference type="PANTHER" id="PTHR33498:SF1">
    <property type="entry name" value="TRANSPOSASE FOR INSERTION SEQUENCE ELEMENT IS1557"/>
    <property type="match status" value="1"/>
</dbReference>
<evidence type="ECO:0000313" key="2">
    <source>
        <dbReference type="EMBL" id="MBB5996544.1"/>
    </source>
</evidence>
<dbReference type="InterPro" id="IPR029261">
    <property type="entry name" value="Transposase_Znf"/>
</dbReference>
<sequence length="196" mass="21744">MNELVQIVFNGLSPLIIDDVSSEDARIRVRARTPATPAPCPVCGTESARVHGYGERTLADVPVDARRVVVIVRIRRLACATRGCTRQTFREQLPGLLERHQRRTPRMAAQLGSVVRELTGRASARVLPFLAMGASTNTALRALRRLALPARPVPRVLGVDDFALRTEGVNTRTKMIHRQMYGRAGFPLLRHRILLG</sequence>
<name>A0A841E255_9ACTN</name>
<protein>
    <submittedName>
        <fullName evidence="2">Transposase</fullName>
    </submittedName>
</protein>
<dbReference type="InterPro" id="IPR047951">
    <property type="entry name" value="Transpos_ISL3"/>
</dbReference>
<dbReference type="AlphaFoldDB" id="A0A841E255"/>
<organism evidence="2 3">
    <name type="scientific">Streptomonospora salina</name>
    <dbReference type="NCBI Taxonomy" id="104205"/>
    <lineage>
        <taxon>Bacteria</taxon>
        <taxon>Bacillati</taxon>
        <taxon>Actinomycetota</taxon>
        <taxon>Actinomycetes</taxon>
        <taxon>Streptosporangiales</taxon>
        <taxon>Nocardiopsidaceae</taxon>
        <taxon>Streptomonospora</taxon>
    </lineage>
</organism>
<gene>
    <name evidence="2" type="ORF">HNR25_000295</name>
</gene>
<accession>A0A841E255</accession>
<keyword evidence="3" id="KW-1185">Reference proteome</keyword>
<evidence type="ECO:0000259" key="1">
    <source>
        <dbReference type="Pfam" id="PF14690"/>
    </source>
</evidence>
<reference evidence="2 3" key="1">
    <citation type="submission" date="2020-08" db="EMBL/GenBank/DDBJ databases">
        <title>Sequencing the genomes of 1000 actinobacteria strains.</title>
        <authorList>
            <person name="Klenk H.-P."/>
        </authorList>
    </citation>
    <scope>NUCLEOTIDE SEQUENCE [LARGE SCALE GENOMIC DNA]</scope>
    <source>
        <strain evidence="2 3">DSM 44593</strain>
    </source>
</reference>
<dbReference type="Pfam" id="PF14690">
    <property type="entry name" value="Zn_ribbon_ISL3"/>
    <property type="match status" value="1"/>
</dbReference>
<dbReference type="PANTHER" id="PTHR33498">
    <property type="entry name" value="TRANSPOSASE FOR INSERTION SEQUENCE ELEMENT IS1557"/>
    <property type="match status" value="1"/>
</dbReference>
<proteinExistence type="predicted"/>
<feature type="domain" description="Transposase IS204/IS1001/IS1096/IS1165 zinc-finger" evidence="1">
    <location>
        <begin position="37"/>
        <end position="80"/>
    </location>
</feature>
<dbReference type="EMBL" id="JACHLY010000001">
    <property type="protein sequence ID" value="MBB5996544.1"/>
    <property type="molecule type" value="Genomic_DNA"/>
</dbReference>